<keyword evidence="1 6" id="KW-0963">Cytoplasm</keyword>
<reference evidence="8 9" key="1">
    <citation type="submission" date="2014-10" db="EMBL/GenBank/DDBJ databases">
        <title>Whole Genome sequence of Corynebacterium auriscanis strain CIP 106629.</title>
        <authorList>
            <person name="Hassan S.S."/>
            <person name="Jamal S.B."/>
            <person name="Tiwari S."/>
            <person name="Oliveira L.D.C."/>
            <person name="Souza F."/>
            <person name="Mariano D.C."/>
            <person name="Almeida S."/>
            <person name="Dorella F."/>
            <person name="Pereira F."/>
            <person name="Carvalho A."/>
            <person name="Leal C.A."/>
            <person name="Soares S.D.C."/>
            <person name="Figueiredo H.C."/>
            <person name="Silva A."/>
            <person name="Azevedo V.A."/>
        </authorList>
    </citation>
    <scope>NUCLEOTIDE SEQUENCE [LARGE SCALE GENOMIC DNA]</scope>
    <source>
        <strain evidence="8 9">CIP 106629</strain>
    </source>
</reference>
<organism evidence="8 9">
    <name type="scientific">Corynebacterium auriscanis</name>
    <dbReference type="NCBI Taxonomy" id="99807"/>
    <lineage>
        <taxon>Bacteria</taxon>
        <taxon>Bacillati</taxon>
        <taxon>Actinomycetota</taxon>
        <taxon>Actinomycetes</taxon>
        <taxon>Mycobacteriales</taxon>
        <taxon>Corynebacteriaceae</taxon>
        <taxon>Corynebacterium</taxon>
    </lineage>
</organism>
<sequence length="298" mass="31332">MTVESLLHRAQEQRPLPHGGIILAATPLGNPLDASIRLLDALASADIIAAEDTRRTRALADALGVMITGTVVSNFDHNESDRAGHFVAEAQAGKRILVVTDAGMPAVSDPGFPLVVAARAAGVPVTCLPGPSAVPTALALSGVGMGHFTFLGFAPRKDGARREFFSNLLTATTATCFFESPHRLQATLDIAVEILGARRPVAVARELTKRFEEVRSGSAAEVAEWAHAKEVKGEICVVIGAVDPEELGVDSADVVGEVEGLVAGGMRLKAAAGEIAKRHNLSKREVYEAVLHAREDSE</sequence>
<dbReference type="InterPro" id="IPR014776">
    <property type="entry name" value="4pyrrole_Mease_sub2"/>
</dbReference>
<keyword evidence="2 6" id="KW-0698">rRNA processing</keyword>
<accession>A0A0A2DIP4</accession>
<dbReference type="InterPro" id="IPR014777">
    <property type="entry name" value="4pyrrole_Mease_sub1"/>
</dbReference>
<comment type="catalytic activity">
    <reaction evidence="6">
        <text>cytidine(1402) in 16S rRNA + S-adenosyl-L-methionine = 2'-O-methylcytidine(1402) in 16S rRNA + S-adenosyl-L-homocysteine + H(+)</text>
        <dbReference type="Rhea" id="RHEA:42924"/>
        <dbReference type="Rhea" id="RHEA-COMP:10285"/>
        <dbReference type="Rhea" id="RHEA-COMP:10286"/>
        <dbReference type="ChEBI" id="CHEBI:15378"/>
        <dbReference type="ChEBI" id="CHEBI:57856"/>
        <dbReference type="ChEBI" id="CHEBI:59789"/>
        <dbReference type="ChEBI" id="CHEBI:74495"/>
        <dbReference type="ChEBI" id="CHEBI:82748"/>
        <dbReference type="EC" id="2.1.1.198"/>
    </reaction>
</comment>
<dbReference type="Pfam" id="PF00590">
    <property type="entry name" value="TP_methylase"/>
    <property type="match status" value="1"/>
</dbReference>
<dbReference type="Gene3D" id="3.40.1010.10">
    <property type="entry name" value="Cobalt-precorrin-4 Transmethylase, Domain 1"/>
    <property type="match status" value="1"/>
</dbReference>
<keyword evidence="9" id="KW-1185">Reference proteome</keyword>
<evidence type="ECO:0000256" key="3">
    <source>
        <dbReference type="ARBA" id="ARBA00022603"/>
    </source>
</evidence>
<evidence type="ECO:0000313" key="8">
    <source>
        <dbReference type="EMBL" id="KGM19065.1"/>
    </source>
</evidence>
<evidence type="ECO:0000259" key="7">
    <source>
        <dbReference type="Pfam" id="PF00590"/>
    </source>
</evidence>
<evidence type="ECO:0000256" key="2">
    <source>
        <dbReference type="ARBA" id="ARBA00022552"/>
    </source>
</evidence>
<comment type="function">
    <text evidence="6">Catalyzes the 2'-O-methylation of the ribose of cytidine 1402 (C1402) in 16S rRNA.</text>
</comment>
<feature type="domain" description="Tetrapyrrole methylase" evidence="7">
    <location>
        <begin position="21"/>
        <end position="222"/>
    </location>
</feature>
<dbReference type="CDD" id="cd11648">
    <property type="entry name" value="RsmI"/>
    <property type="match status" value="1"/>
</dbReference>
<dbReference type="PIRSF" id="PIRSF005917">
    <property type="entry name" value="MTase_YraL"/>
    <property type="match status" value="1"/>
</dbReference>
<dbReference type="HAMAP" id="MF_01877">
    <property type="entry name" value="16SrRNA_methyltr_I"/>
    <property type="match status" value="1"/>
</dbReference>
<dbReference type="AlphaFoldDB" id="A0A0A2DIP4"/>
<keyword evidence="5 6" id="KW-0949">S-adenosyl-L-methionine</keyword>
<evidence type="ECO:0000313" key="9">
    <source>
        <dbReference type="Proteomes" id="UP000030145"/>
    </source>
</evidence>
<dbReference type="EC" id="2.1.1.198" evidence="6"/>
<evidence type="ECO:0000256" key="1">
    <source>
        <dbReference type="ARBA" id="ARBA00022490"/>
    </source>
</evidence>
<comment type="subcellular location">
    <subcellularLocation>
        <location evidence="6">Cytoplasm</location>
    </subcellularLocation>
</comment>
<keyword evidence="4 6" id="KW-0808">Transferase</keyword>
<dbReference type="Gene3D" id="3.30.950.10">
    <property type="entry name" value="Methyltransferase, Cobalt-precorrin-4 Transmethylase, Domain 2"/>
    <property type="match status" value="1"/>
</dbReference>
<dbReference type="GO" id="GO:0005737">
    <property type="term" value="C:cytoplasm"/>
    <property type="evidence" value="ECO:0007669"/>
    <property type="project" value="UniProtKB-SubCell"/>
</dbReference>
<dbReference type="FunFam" id="3.30.950.10:FF:000002">
    <property type="entry name" value="Ribosomal RNA small subunit methyltransferase I"/>
    <property type="match status" value="1"/>
</dbReference>
<evidence type="ECO:0000256" key="4">
    <source>
        <dbReference type="ARBA" id="ARBA00022679"/>
    </source>
</evidence>
<proteinExistence type="inferred from homology"/>
<dbReference type="PANTHER" id="PTHR46111">
    <property type="entry name" value="RIBOSOMAL RNA SMALL SUBUNIT METHYLTRANSFERASE I"/>
    <property type="match status" value="1"/>
</dbReference>
<dbReference type="GeneID" id="300553373"/>
<dbReference type="InterPro" id="IPR008189">
    <property type="entry name" value="rRNA_ssu_MeTfrase_I"/>
</dbReference>
<dbReference type="RefSeq" id="WP_035113269.1">
    <property type="nucleotide sequence ID" value="NZ_CP047046.1"/>
</dbReference>
<comment type="similarity">
    <text evidence="6">Belongs to the methyltransferase superfamily. RsmI family.</text>
</comment>
<evidence type="ECO:0000256" key="5">
    <source>
        <dbReference type="ARBA" id="ARBA00022691"/>
    </source>
</evidence>
<dbReference type="SUPFAM" id="SSF53790">
    <property type="entry name" value="Tetrapyrrole methylase"/>
    <property type="match status" value="1"/>
</dbReference>
<evidence type="ECO:0000256" key="6">
    <source>
        <dbReference type="HAMAP-Rule" id="MF_01877"/>
    </source>
</evidence>
<dbReference type="NCBIfam" id="TIGR00096">
    <property type="entry name" value="16S rRNA (cytidine(1402)-2'-O)-methyltransferase"/>
    <property type="match status" value="1"/>
</dbReference>
<dbReference type="EMBL" id="JRVJ01000003">
    <property type="protein sequence ID" value="KGM19065.1"/>
    <property type="molecule type" value="Genomic_DNA"/>
</dbReference>
<dbReference type="PANTHER" id="PTHR46111:SF1">
    <property type="entry name" value="RIBOSOMAL RNA SMALL SUBUNIT METHYLTRANSFERASE I"/>
    <property type="match status" value="1"/>
</dbReference>
<dbReference type="InterPro" id="IPR035996">
    <property type="entry name" value="4pyrrol_Methylase_sf"/>
</dbReference>
<comment type="caution">
    <text evidence="8">The sequence shown here is derived from an EMBL/GenBank/DDBJ whole genome shotgun (WGS) entry which is preliminary data.</text>
</comment>
<name>A0A0A2DIP4_9CORY</name>
<keyword evidence="3 6" id="KW-0489">Methyltransferase</keyword>
<dbReference type="GO" id="GO:0070677">
    <property type="term" value="F:rRNA (cytosine-2'-O-)-methyltransferase activity"/>
    <property type="evidence" value="ECO:0007669"/>
    <property type="project" value="UniProtKB-UniRule"/>
</dbReference>
<protein>
    <recommendedName>
        <fullName evidence="6">Ribosomal RNA small subunit methyltransferase I</fullName>
        <ecNumber evidence="6">2.1.1.198</ecNumber>
    </recommendedName>
    <alternativeName>
        <fullName evidence="6">16S rRNA 2'-O-ribose C1402 methyltransferase</fullName>
    </alternativeName>
    <alternativeName>
        <fullName evidence="6">rRNA (cytidine-2'-O-)-methyltransferase RsmI</fullName>
    </alternativeName>
</protein>
<gene>
    <name evidence="6" type="primary">rsmI</name>
    <name evidence="8" type="ORF">MA47_02260</name>
</gene>
<dbReference type="Proteomes" id="UP000030145">
    <property type="component" value="Unassembled WGS sequence"/>
</dbReference>
<dbReference type="InterPro" id="IPR000878">
    <property type="entry name" value="4pyrrol_Mease"/>
</dbReference>